<proteinExistence type="predicted"/>
<feature type="transmembrane region" description="Helical" evidence="1">
    <location>
        <begin position="38"/>
        <end position="56"/>
    </location>
</feature>
<keyword evidence="1" id="KW-0812">Transmembrane</keyword>
<feature type="transmembrane region" description="Helical" evidence="1">
    <location>
        <begin position="113"/>
        <end position="131"/>
    </location>
</feature>
<dbReference type="RefSeq" id="WP_209466193.1">
    <property type="nucleotide sequence ID" value="NZ_JAGGLG010000009.1"/>
</dbReference>
<feature type="transmembrane region" description="Helical" evidence="1">
    <location>
        <begin position="63"/>
        <end position="84"/>
    </location>
</feature>
<gene>
    <name evidence="2" type="ORF">J2Z79_001456</name>
</gene>
<sequence length="158" mass="17143">MESRHGERDVLWGLVLVTAGALLLLGSLDIVVFPWHVLTGPVVLGIPGLIFAQVFLGNRDQWWAIIPSGVLLTLASIAFIDGLLPRLDTGWLFFLGLAITFGLVWRETGHAQQWARVVAVICLGFAGLTLFGSLLRFLIPLALLGAGIYLLAGRGRMQ</sequence>
<keyword evidence="3" id="KW-1185">Reference proteome</keyword>
<keyword evidence="1" id="KW-1133">Transmembrane helix</keyword>
<feature type="transmembrane region" description="Helical" evidence="1">
    <location>
        <begin position="12"/>
        <end position="32"/>
    </location>
</feature>
<accession>A0ABS4JR95</accession>
<dbReference type="Proteomes" id="UP001519289">
    <property type="component" value="Unassembled WGS sequence"/>
</dbReference>
<comment type="caution">
    <text evidence="2">The sequence shown here is derived from an EMBL/GenBank/DDBJ whole genome shotgun (WGS) entry which is preliminary data.</text>
</comment>
<evidence type="ECO:0008006" key="4">
    <source>
        <dbReference type="Google" id="ProtNLM"/>
    </source>
</evidence>
<keyword evidence="1" id="KW-0472">Membrane</keyword>
<feature type="transmembrane region" description="Helical" evidence="1">
    <location>
        <begin position="90"/>
        <end position="106"/>
    </location>
</feature>
<protein>
    <recommendedName>
        <fullName evidence="4">DUF308 domain-containing protein</fullName>
    </recommendedName>
</protein>
<evidence type="ECO:0000256" key="1">
    <source>
        <dbReference type="SAM" id="Phobius"/>
    </source>
</evidence>
<name>A0ABS4JR95_9FIRM</name>
<reference evidence="2 3" key="1">
    <citation type="submission" date="2021-03" db="EMBL/GenBank/DDBJ databases">
        <title>Genomic Encyclopedia of Type Strains, Phase IV (KMG-IV): sequencing the most valuable type-strain genomes for metagenomic binning, comparative biology and taxonomic classification.</title>
        <authorList>
            <person name="Goeker M."/>
        </authorList>
    </citation>
    <scope>NUCLEOTIDE SEQUENCE [LARGE SCALE GENOMIC DNA]</scope>
    <source>
        <strain evidence="2 3">DSM 27138</strain>
    </source>
</reference>
<evidence type="ECO:0000313" key="2">
    <source>
        <dbReference type="EMBL" id="MBP2018057.1"/>
    </source>
</evidence>
<organism evidence="2 3">
    <name type="scientific">Symbiobacterium terraclitae</name>
    <dbReference type="NCBI Taxonomy" id="557451"/>
    <lineage>
        <taxon>Bacteria</taxon>
        <taxon>Bacillati</taxon>
        <taxon>Bacillota</taxon>
        <taxon>Clostridia</taxon>
        <taxon>Eubacteriales</taxon>
        <taxon>Symbiobacteriaceae</taxon>
        <taxon>Symbiobacterium</taxon>
    </lineage>
</organism>
<dbReference type="EMBL" id="JAGGLG010000009">
    <property type="protein sequence ID" value="MBP2018057.1"/>
    <property type="molecule type" value="Genomic_DNA"/>
</dbReference>
<evidence type="ECO:0000313" key="3">
    <source>
        <dbReference type="Proteomes" id="UP001519289"/>
    </source>
</evidence>